<dbReference type="InterPro" id="IPR009081">
    <property type="entry name" value="PP-bd_ACP"/>
</dbReference>
<evidence type="ECO:0000256" key="9">
    <source>
        <dbReference type="SAM" id="MobiDB-lite"/>
    </source>
</evidence>
<dbReference type="InterPro" id="IPR050091">
    <property type="entry name" value="PKS_NRPS_Biosynth_Enz"/>
</dbReference>
<dbReference type="InterPro" id="IPR020843">
    <property type="entry name" value="ER"/>
</dbReference>
<dbReference type="InterPro" id="IPR013149">
    <property type="entry name" value="ADH-like_C"/>
</dbReference>
<evidence type="ECO:0000256" key="3">
    <source>
        <dbReference type="ARBA" id="ARBA00022603"/>
    </source>
</evidence>
<feature type="region of interest" description="Disordered" evidence="9">
    <location>
        <begin position="1"/>
        <end position="32"/>
    </location>
</feature>
<protein>
    <submittedName>
        <fullName evidence="13">Uncharacterized protein</fullName>
    </submittedName>
</protein>
<dbReference type="InterPro" id="IPR011032">
    <property type="entry name" value="GroES-like_sf"/>
</dbReference>
<dbReference type="Pfam" id="PF08242">
    <property type="entry name" value="Methyltransf_12"/>
    <property type="match status" value="1"/>
</dbReference>
<evidence type="ECO:0000256" key="1">
    <source>
        <dbReference type="ARBA" id="ARBA00022450"/>
    </source>
</evidence>
<dbReference type="GO" id="GO:0016491">
    <property type="term" value="F:oxidoreductase activity"/>
    <property type="evidence" value="ECO:0007669"/>
    <property type="project" value="InterPro"/>
</dbReference>
<dbReference type="InterPro" id="IPR020841">
    <property type="entry name" value="PKS_Beta-ketoAc_synthase_dom"/>
</dbReference>
<dbReference type="Gene3D" id="3.10.129.110">
    <property type="entry name" value="Polyketide synthase dehydratase"/>
    <property type="match status" value="1"/>
</dbReference>
<dbReference type="EMBL" id="CP055903">
    <property type="protein sequence ID" value="QKX64169.1"/>
    <property type="molecule type" value="Genomic_DNA"/>
</dbReference>
<dbReference type="CDD" id="cd05195">
    <property type="entry name" value="enoyl_red"/>
    <property type="match status" value="1"/>
</dbReference>
<keyword evidence="6" id="KW-0511">Multifunctional enzyme</keyword>
<gene>
    <name evidence="13" type="ORF">TRUGW13939_11342</name>
</gene>
<dbReference type="InterPro" id="IPR049900">
    <property type="entry name" value="PKS_mFAS_DH"/>
</dbReference>
<dbReference type="Pfam" id="PF14765">
    <property type="entry name" value="PS-DH"/>
    <property type="match status" value="1"/>
</dbReference>
<dbReference type="InterPro" id="IPR032821">
    <property type="entry name" value="PKS_assoc"/>
</dbReference>
<dbReference type="Proteomes" id="UP000509510">
    <property type="component" value="Chromosome VI"/>
</dbReference>
<keyword evidence="2" id="KW-0597">Phosphoprotein</keyword>
<feature type="region of interest" description="N-terminal hotdog fold" evidence="8">
    <location>
        <begin position="925"/>
        <end position="1053"/>
    </location>
</feature>
<dbReference type="InterPro" id="IPR014030">
    <property type="entry name" value="Ketoacyl_synth_N"/>
</dbReference>
<dbReference type="CDD" id="cd00833">
    <property type="entry name" value="PKS"/>
    <property type="match status" value="1"/>
</dbReference>
<feature type="region of interest" description="C-terminal hotdog fold" evidence="8">
    <location>
        <begin position="1062"/>
        <end position="1206"/>
    </location>
</feature>
<dbReference type="InterPro" id="IPR029063">
    <property type="entry name" value="SAM-dependent_MTases_sf"/>
</dbReference>
<dbReference type="OrthoDB" id="329835at2759"/>
<dbReference type="InterPro" id="IPR016036">
    <property type="entry name" value="Malonyl_transacylase_ACP-bd"/>
</dbReference>
<dbReference type="KEGG" id="trg:TRUGW13939_11342"/>
<dbReference type="PANTHER" id="PTHR43775:SF49">
    <property type="entry name" value="SYNTHASE, PUTATIVE (JCVI)-RELATED"/>
    <property type="match status" value="1"/>
</dbReference>
<dbReference type="SUPFAM" id="SSF53335">
    <property type="entry name" value="S-adenosyl-L-methionine-dependent methyltransferases"/>
    <property type="match status" value="1"/>
</dbReference>
<keyword evidence="1" id="KW-0596">Phosphopantetheine</keyword>
<keyword evidence="4" id="KW-0808">Transferase</keyword>
<feature type="compositionally biased region" description="Low complexity" evidence="9">
    <location>
        <begin position="8"/>
        <end position="27"/>
    </location>
</feature>
<proteinExistence type="predicted"/>
<evidence type="ECO:0000259" key="10">
    <source>
        <dbReference type="PROSITE" id="PS50075"/>
    </source>
</evidence>
<keyword evidence="3" id="KW-0489">Methyltransferase</keyword>
<dbReference type="SMART" id="SM00829">
    <property type="entry name" value="PKS_ER"/>
    <property type="match status" value="1"/>
</dbReference>
<dbReference type="InterPro" id="IPR013968">
    <property type="entry name" value="PKS_KR"/>
</dbReference>
<dbReference type="GO" id="GO:0008168">
    <property type="term" value="F:methyltransferase activity"/>
    <property type="evidence" value="ECO:0007669"/>
    <property type="project" value="UniProtKB-KW"/>
</dbReference>
<dbReference type="SMART" id="SM00826">
    <property type="entry name" value="PKS_DH"/>
    <property type="match status" value="1"/>
</dbReference>
<evidence type="ECO:0000313" key="13">
    <source>
        <dbReference type="EMBL" id="QKX64169.1"/>
    </source>
</evidence>
<dbReference type="CDD" id="cd02440">
    <property type="entry name" value="AdoMet_MTases"/>
    <property type="match status" value="1"/>
</dbReference>
<dbReference type="GO" id="GO:0006633">
    <property type="term" value="P:fatty acid biosynthetic process"/>
    <property type="evidence" value="ECO:0007669"/>
    <property type="project" value="InterPro"/>
</dbReference>
<dbReference type="GO" id="GO:1901336">
    <property type="term" value="P:lactone biosynthetic process"/>
    <property type="evidence" value="ECO:0007669"/>
    <property type="project" value="UniProtKB-ARBA"/>
</dbReference>
<keyword evidence="14" id="KW-1185">Reference proteome</keyword>
<dbReference type="Pfam" id="PF00698">
    <property type="entry name" value="Acyl_transf_1"/>
    <property type="match status" value="1"/>
</dbReference>
<evidence type="ECO:0000256" key="7">
    <source>
        <dbReference type="ARBA" id="ARBA00023315"/>
    </source>
</evidence>
<evidence type="ECO:0000256" key="8">
    <source>
        <dbReference type="PROSITE-ProRule" id="PRU01363"/>
    </source>
</evidence>
<dbReference type="SUPFAM" id="SSF51735">
    <property type="entry name" value="NAD(P)-binding Rossmann-fold domains"/>
    <property type="match status" value="2"/>
</dbReference>
<dbReference type="InterPro" id="IPR049552">
    <property type="entry name" value="PKS_DH_N"/>
</dbReference>
<dbReference type="SUPFAM" id="SSF55048">
    <property type="entry name" value="Probable ACP-binding domain of malonyl-CoA ACP transacylase"/>
    <property type="match status" value="1"/>
</dbReference>
<dbReference type="PROSITE" id="PS00606">
    <property type="entry name" value="KS3_1"/>
    <property type="match status" value="1"/>
</dbReference>
<dbReference type="RefSeq" id="XP_035350343.1">
    <property type="nucleotide sequence ID" value="XM_035494450.1"/>
</dbReference>
<dbReference type="GO" id="GO:0032259">
    <property type="term" value="P:methylation"/>
    <property type="evidence" value="ECO:0007669"/>
    <property type="project" value="UniProtKB-KW"/>
</dbReference>
<dbReference type="InterPro" id="IPR014043">
    <property type="entry name" value="Acyl_transferase_dom"/>
</dbReference>
<dbReference type="Pfam" id="PF16197">
    <property type="entry name" value="KAsynt_C_assoc"/>
    <property type="match status" value="1"/>
</dbReference>
<evidence type="ECO:0000259" key="11">
    <source>
        <dbReference type="PROSITE" id="PS52004"/>
    </source>
</evidence>
<keyword evidence="7" id="KW-0012">Acyltransferase</keyword>
<feature type="domain" description="Carrier" evidence="10">
    <location>
        <begin position="2391"/>
        <end position="2472"/>
    </location>
</feature>
<accession>A0A7H8RCL7</accession>
<feature type="non-terminal residue" evidence="13">
    <location>
        <position position="1"/>
    </location>
</feature>
<evidence type="ECO:0000256" key="5">
    <source>
        <dbReference type="ARBA" id="ARBA00022857"/>
    </source>
</evidence>
<dbReference type="Gene3D" id="3.40.50.150">
    <property type="entry name" value="Vaccinia Virus protein VP39"/>
    <property type="match status" value="1"/>
</dbReference>
<dbReference type="InterPro" id="IPR018201">
    <property type="entry name" value="Ketoacyl_synth_AS"/>
</dbReference>
<dbReference type="SMART" id="SM00825">
    <property type="entry name" value="PKS_KS"/>
    <property type="match status" value="1"/>
</dbReference>
<dbReference type="PROSITE" id="PS52004">
    <property type="entry name" value="KS3_2"/>
    <property type="match status" value="1"/>
</dbReference>
<evidence type="ECO:0000313" key="14">
    <source>
        <dbReference type="Proteomes" id="UP000509510"/>
    </source>
</evidence>
<dbReference type="Pfam" id="PF00109">
    <property type="entry name" value="ketoacyl-synt"/>
    <property type="match status" value="1"/>
</dbReference>
<organism evidence="13 14">
    <name type="scientific">Talaromyces rugulosus</name>
    <name type="common">Penicillium rugulosum</name>
    <dbReference type="NCBI Taxonomy" id="121627"/>
    <lineage>
        <taxon>Eukaryota</taxon>
        <taxon>Fungi</taxon>
        <taxon>Dikarya</taxon>
        <taxon>Ascomycota</taxon>
        <taxon>Pezizomycotina</taxon>
        <taxon>Eurotiomycetes</taxon>
        <taxon>Eurotiomycetidae</taxon>
        <taxon>Eurotiales</taxon>
        <taxon>Trichocomaceae</taxon>
        <taxon>Talaromyces</taxon>
        <taxon>Talaromyces sect. Islandici</taxon>
    </lineage>
</organism>
<evidence type="ECO:0000256" key="4">
    <source>
        <dbReference type="ARBA" id="ARBA00022679"/>
    </source>
</evidence>
<dbReference type="Gene3D" id="3.40.47.10">
    <property type="match status" value="1"/>
</dbReference>
<dbReference type="GeneID" id="55998820"/>
<dbReference type="SMART" id="SM00827">
    <property type="entry name" value="PKS_AT"/>
    <property type="match status" value="1"/>
</dbReference>
<evidence type="ECO:0000256" key="6">
    <source>
        <dbReference type="ARBA" id="ARBA00023268"/>
    </source>
</evidence>
<dbReference type="InterPro" id="IPR049551">
    <property type="entry name" value="PKS_DH_C"/>
</dbReference>
<dbReference type="Gene3D" id="3.40.366.10">
    <property type="entry name" value="Malonyl-Coenzyme A Acyl Carrier Protein, domain 2"/>
    <property type="match status" value="1"/>
</dbReference>
<dbReference type="Gene3D" id="3.40.50.720">
    <property type="entry name" value="NAD(P)-binding Rossmann-like Domain"/>
    <property type="match status" value="2"/>
</dbReference>
<dbReference type="SUPFAM" id="SSF53901">
    <property type="entry name" value="Thiolase-like"/>
    <property type="match status" value="1"/>
</dbReference>
<dbReference type="InterPro" id="IPR001227">
    <property type="entry name" value="Ac_transferase_dom_sf"/>
</dbReference>
<dbReference type="Pfam" id="PF08659">
    <property type="entry name" value="KR"/>
    <property type="match status" value="1"/>
</dbReference>
<evidence type="ECO:0000256" key="2">
    <source>
        <dbReference type="ARBA" id="ARBA00022553"/>
    </source>
</evidence>
<dbReference type="PANTHER" id="PTHR43775">
    <property type="entry name" value="FATTY ACID SYNTHASE"/>
    <property type="match status" value="1"/>
</dbReference>
<feature type="active site" description="Proton acceptor; for dehydratase activity" evidence="8">
    <location>
        <position position="957"/>
    </location>
</feature>
<keyword evidence="5" id="KW-0521">NADP</keyword>
<dbReference type="InterPro" id="IPR020807">
    <property type="entry name" value="PKS_DH"/>
</dbReference>
<dbReference type="Pfam" id="PF08240">
    <property type="entry name" value="ADH_N"/>
    <property type="match status" value="1"/>
</dbReference>
<dbReference type="SUPFAM" id="SSF52151">
    <property type="entry name" value="FabD/lysophospholipase-like"/>
    <property type="match status" value="1"/>
</dbReference>
<dbReference type="SUPFAM" id="SSF50129">
    <property type="entry name" value="GroES-like"/>
    <property type="match status" value="1"/>
</dbReference>
<dbReference type="Pfam" id="PF00107">
    <property type="entry name" value="ADH_zinc_N"/>
    <property type="match status" value="1"/>
</dbReference>
<dbReference type="Gene3D" id="3.90.180.10">
    <property type="entry name" value="Medium-chain alcohol dehydrogenases, catalytic domain"/>
    <property type="match status" value="1"/>
</dbReference>
<name>A0A7H8RCL7_TALRU</name>
<dbReference type="InterPro" id="IPR013217">
    <property type="entry name" value="Methyltransf_12"/>
</dbReference>
<dbReference type="CDD" id="cd05274">
    <property type="entry name" value="KR_FAS_SDR_x"/>
    <property type="match status" value="1"/>
</dbReference>
<dbReference type="GO" id="GO:0044550">
    <property type="term" value="P:secondary metabolite biosynthetic process"/>
    <property type="evidence" value="ECO:0007669"/>
    <property type="project" value="TreeGrafter"/>
</dbReference>
<dbReference type="PROSITE" id="PS52019">
    <property type="entry name" value="PKS_MFAS_DH"/>
    <property type="match status" value="1"/>
</dbReference>
<dbReference type="GO" id="GO:0004312">
    <property type="term" value="F:fatty acid synthase activity"/>
    <property type="evidence" value="ECO:0007669"/>
    <property type="project" value="TreeGrafter"/>
</dbReference>
<feature type="domain" description="Ketosynthase family 3 (KS3)" evidence="11">
    <location>
        <begin position="39"/>
        <end position="456"/>
    </location>
</feature>
<dbReference type="InterPro" id="IPR016039">
    <property type="entry name" value="Thiolase-like"/>
</dbReference>
<sequence length="2491" mass="275573">TPTDLQDSSPSTILSTASSDRSSTPMSSDDDVQFNSTNFEPIAIVGMGMRLPGGIRRDKDFWDFLMEKRDGLCKVPGTRYNIDAFYDEFKQRSVKTRYGYFLQEDPALFDTGFFSIGSYEAARLDPQQRLLMEVIWECMESAGQTQWKGDDIGCYVGVYGEDWLDLNSKDPHWIDRYHVLGTGNFALSNRISYEYDLRGPSMTFQTGCSASLVGLHEACIALQAGDCTSAIVAGTNLILTPTMTTTMSDNGILAPDGICKTFDAAANGYGRGEAVNALYIKPLKEALRAGDPVRAVIRASSTNCDGKTPSITTPGSESQKRLIQKAYQRAGIDDITETAFFECHGTGTVIGDKNEVSVVADLFKSKGVYIGAVKPNVGHSEGASGLTSVIKGVLALENNIIPPNAHFNEPSPQIPFKSARLQVPTEAVPWPRDRKPRVSVNCFGIGGANAHVILDSASSFIPNSNDDITTAQPQDESQHLLLLSASSAASLQKKAEELKAYVESKSPKMEDLAYTLALHREHLSYRSFMIGDSAGIKLPDQLSVSKSNSSRSITYVFTGQGAQWAGMGRDLLKTYDDFAHHIQRMDRVLQLLQCPPQWTIEQELLAVEESRINDAELSQTLCTAVQIAIVNLLSSWGVQANSVVGHSSGEIAAAYTANALTLDSAIIVAYYRGQVAKNCQIGSMAAVGMSPTELGPFLLDGVVVACENSPQSTTISGDVTQVEKVLNDIAQKQPDTFLRKLRVEVAYHSYHMHALGSEYEEAIKPHITLTDRKLPFFSTVTGSLLSNEQKLDSAYWRRNLESPVLFSSAINSIMKDAQKNQLFLEIGPHSALGGPIRQIMKGTKASKECVYASTLTRGTNQVRSMLEAAGQLHSLGVPIDFQRFLATGKENLLVDLPLYPWDHGERHWHETRAIQSWRLREFPHHELLGSRLFGSSDIEPVWKNILRLEDVPWLSDHVICNDVVFPGAGYIAMAGEAIRQVTGSDTYVVKNLFLKTPLFLHEMQATEVLTSMKPGRLTNYSDAEYYDFTITAYDGKAWVKHCQGQAWNTDKSPEPKIIDPFIRKVSTKFWYKFMANLGLSYGPRFQGLENITADPAHEFAYATSCDDGELHESYYSIHPTVIDNNLQLMGVAASRGLARTVDKLCVPIFMESVHVCKAEGTFAIQAAANHTSGATMSGNVVSAVGDRTVLSINGGSFFSIDDHQTSASANIPLTTTATWKPDIDLLSQKSLLPFTPIKRSMELYPEIISLCIIDTALEVRDLQPVTDHLAKYQSWICDMFSQLDSEALWLAPQAAEWVKLSSPARRSLFDQNVLKIHPDDHDILNLVGLMRHVMETAGDVIRGGKQPLEVLFQDDKLKNLYNSSRSRDQWEPLFSSLVHSNPRMRILEIGGGTGSTTAIALELLRSSTRVPMFQSYTFTDISVAFLRSAEEMFKDRRGISYKVLDITQDPRQQGFELSSFDLIIASNVMHATPTLQSGLVNVRKLLAPGGRFLLQELSPSLPFIDYIMGLLPGWWLGAEDGRPNKPYVEPERWHNELQMAGFTGIEAQSYDDEKPNQTNVSMLARNPLEVLSDMRVTLVSHAEPTQWEREFEDQLQKKGFSVIWGSLHDRQPTTRGIIFLLDLHGPFFNDISTSNYESFKYYISSCTNSHMMWITPANQTSCENPHYGLISGFIRSLRREMMLDISTVEVDHFNSISTDNIIRTYEKFRRQAATSVPPDYEYVISDGTVNICRYEWKEIEDHARYNSSVTMPRTISMKQLGLIDTLEWTLSDEEALGPEELTVDIAYCGLNFKDIMISMGVMGSVENIGIEGSGVVRSTGNKVKEVKVGDHVIFFGDGMMRTRKTITEDRCIKIPSNLSLEDAATMPAVFATAIYSLLHIGLLKKDQSVLIHSACGGVGLAAIQICQVVGAKIYATVGNEEKIAYLQENFGIPQDQIFNSRDDSFLEGIMKATNGKGVKLVLNSLSGKLLHASWRCVAKFGKMIELGKRDFIGHGMLSMDPFQENRSFFGVDLSSITEEDPSAFKDLLLSFMDWFKEGKIKPIRPITFFESSQVIEAFRYMQKGVHMGKILIKMPEDASNMTVSPPKPKIRLSPEASYLLVGGLGGIGQAISNFLVEKGARHLTFLSRSAGQSEEHARFSKELQAQGCQSTLVQGSVTDIQDVQKAVQSCGKPIAGVIQLSMVLKDQSFSNMTLEEWNTAIGPKVAGTWNLHTVLEHSSLDFFVVFGSISGTCGNPGQANYAAANSFLDAFVQYRRSKGLPASVLSLGFVGDVGVVSQDQKLLNRADAMATRFVREKDIMDALELVISDSSVAERTTNTDEEYLSQSHSLVIGLALTKPLSDFTSVPFWGNDRRFLSYENYELPSSETKIESDETDLREFMGQISKDSVLLNQDSTEIKILHELGKVIVPHTACGQHGQMTDEEISGVAIDSLISIEIKNWARRKLAIDIALTEISKAATIGGLAKLTVEKLRLKYAPQQEGEGKPSGRSL</sequence>
<evidence type="ECO:0000259" key="12">
    <source>
        <dbReference type="PROSITE" id="PS52019"/>
    </source>
</evidence>
<feature type="domain" description="PKS/mFAS DH" evidence="12">
    <location>
        <begin position="925"/>
        <end position="1206"/>
    </location>
</feature>
<reference evidence="14" key="1">
    <citation type="submission" date="2020-06" db="EMBL/GenBank/DDBJ databases">
        <title>A chromosome-scale genome assembly of Talaromyces rugulosus W13939.</title>
        <authorList>
            <person name="Wang B."/>
            <person name="Guo L."/>
            <person name="Ye K."/>
            <person name="Wang L."/>
        </authorList>
    </citation>
    <scope>NUCLEOTIDE SEQUENCE [LARGE SCALE GENOMIC DNA]</scope>
    <source>
        <strain evidence="14">W13939</strain>
    </source>
</reference>
<dbReference type="FunFam" id="3.40.50.720:FF:000209">
    <property type="entry name" value="Polyketide synthase Pks12"/>
    <property type="match status" value="1"/>
</dbReference>
<feature type="active site" description="Proton donor; for dehydratase activity" evidence="8">
    <location>
        <position position="1123"/>
    </location>
</feature>
<dbReference type="InterPro" id="IPR013154">
    <property type="entry name" value="ADH-like_N"/>
</dbReference>
<dbReference type="GO" id="GO:0004315">
    <property type="term" value="F:3-oxoacyl-[acyl-carrier-protein] synthase activity"/>
    <property type="evidence" value="ECO:0007669"/>
    <property type="project" value="InterPro"/>
</dbReference>
<dbReference type="Pfam" id="PF21089">
    <property type="entry name" value="PKS_DH_N"/>
    <property type="match status" value="1"/>
</dbReference>
<dbReference type="InterPro" id="IPR057326">
    <property type="entry name" value="KR_dom"/>
</dbReference>
<dbReference type="InterPro" id="IPR016035">
    <property type="entry name" value="Acyl_Trfase/lysoPLipase"/>
</dbReference>
<dbReference type="PROSITE" id="PS50075">
    <property type="entry name" value="CARRIER"/>
    <property type="match status" value="1"/>
</dbReference>
<dbReference type="InterPro" id="IPR042104">
    <property type="entry name" value="PKS_dehydratase_sf"/>
</dbReference>
<dbReference type="Pfam" id="PF02801">
    <property type="entry name" value="Ketoacyl-synt_C"/>
    <property type="match status" value="1"/>
</dbReference>
<dbReference type="InterPro" id="IPR014031">
    <property type="entry name" value="Ketoacyl_synth_C"/>
</dbReference>
<dbReference type="SMART" id="SM00822">
    <property type="entry name" value="PKS_KR"/>
    <property type="match status" value="1"/>
</dbReference>
<dbReference type="InterPro" id="IPR036291">
    <property type="entry name" value="NAD(P)-bd_dom_sf"/>
</dbReference>